<accession>A0A0D0LCI7</accession>
<organism evidence="1 2">
    <name type="scientific">Variovorax paradoxus</name>
    <dbReference type="NCBI Taxonomy" id="34073"/>
    <lineage>
        <taxon>Bacteria</taxon>
        <taxon>Pseudomonadati</taxon>
        <taxon>Pseudomonadota</taxon>
        <taxon>Betaproteobacteria</taxon>
        <taxon>Burkholderiales</taxon>
        <taxon>Comamonadaceae</taxon>
        <taxon>Variovorax</taxon>
    </lineage>
</organism>
<dbReference type="Proteomes" id="UP000032067">
    <property type="component" value="Unassembled WGS sequence"/>
</dbReference>
<dbReference type="OrthoDB" id="5120820at2"/>
<evidence type="ECO:0008006" key="3">
    <source>
        <dbReference type="Google" id="ProtNLM"/>
    </source>
</evidence>
<dbReference type="Pfam" id="PF15601">
    <property type="entry name" value="Imm70"/>
    <property type="match status" value="1"/>
</dbReference>
<gene>
    <name evidence="1" type="ORF">RT97_29670</name>
</gene>
<evidence type="ECO:0000313" key="2">
    <source>
        <dbReference type="Proteomes" id="UP000032067"/>
    </source>
</evidence>
<comment type="caution">
    <text evidence="1">The sequence shown here is derived from an EMBL/GenBank/DDBJ whole genome shotgun (WGS) entry which is preliminary data.</text>
</comment>
<dbReference type="RefSeq" id="WP_042582448.1">
    <property type="nucleotide sequence ID" value="NZ_JXQQ01000119.1"/>
</dbReference>
<protein>
    <recommendedName>
        <fullName evidence="3">Immunity protein 70</fullName>
    </recommendedName>
</protein>
<dbReference type="InterPro" id="IPR028185">
    <property type="entry name" value="Imm70"/>
</dbReference>
<evidence type="ECO:0000313" key="1">
    <source>
        <dbReference type="EMBL" id="KIQ17756.1"/>
    </source>
</evidence>
<name>A0A0D0LCI7_VARPD</name>
<proteinExistence type="predicted"/>
<reference evidence="1 2" key="1">
    <citation type="submission" date="2014-12" db="EMBL/GenBank/DDBJ databases">
        <title>16Stimator: statistical estimation of ribosomal gene copy numbers from draft genome assemblies.</title>
        <authorList>
            <person name="Perisin M.A."/>
            <person name="Vetter M."/>
            <person name="Gilbert J.A."/>
            <person name="Bergelson J."/>
        </authorList>
    </citation>
    <scope>NUCLEOTIDE SEQUENCE [LARGE SCALE GENOMIC DNA]</scope>
    <source>
        <strain evidence="1 2">MEDvA23</strain>
    </source>
</reference>
<sequence>MAVGLTVGSITNELGAPSFVHSFFSTISAHCEPDGWGSQFPHLMNELYQGRLPHGNALLALGELRLAKATLSKLPPSAVVWDIENREVRPPWGNNIASHITSLGNYFVTSSGRDVFDVLERALAASAEERRDAVLQ</sequence>
<dbReference type="AlphaFoldDB" id="A0A0D0LCI7"/>
<dbReference type="EMBL" id="JXQQ01000119">
    <property type="protein sequence ID" value="KIQ17756.1"/>
    <property type="molecule type" value="Genomic_DNA"/>
</dbReference>